<keyword evidence="5" id="KW-0677">Repeat</keyword>
<dbReference type="Proteomes" id="UP000800981">
    <property type="component" value="Unassembled WGS sequence"/>
</dbReference>
<dbReference type="Pfam" id="PF00571">
    <property type="entry name" value="CBS"/>
    <property type="match status" value="2"/>
</dbReference>
<keyword evidence="15" id="KW-1185">Reference proteome</keyword>
<dbReference type="InterPro" id="IPR046342">
    <property type="entry name" value="CBS_dom_sf"/>
</dbReference>
<dbReference type="PANTHER" id="PTHR22777:SF32">
    <property type="entry name" value="UPF0053 INNER MEMBRANE PROTEIN YFJD"/>
    <property type="match status" value="1"/>
</dbReference>
<protein>
    <submittedName>
        <fullName evidence="14">HlyC/CorC family transporter</fullName>
    </submittedName>
</protein>
<dbReference type="Gene3D" id="3.10.580.10">
    <property type="entry name" value="CBS-domain"/>
    <property type="match status" value="1"/>
</dbReference>
<sequence length="488" mass="52243">MTSGELWLLILAAVLVVTASVIAMAESALSRVSRIRVEEIVRESRRGAASLQAVEADPARYLNVLTFLRGAGEVLSAVLVTYVCVSALDTTVQALALAGGAMLVVSYVVVGVSPRTLGRQHADAVALLSAGPTRAVARVLSPLTSLLILLGNAITPGKGFADGPFASEAELRDLVDLAQENSVIEADERQMIHSVFELGDTIVREIMVPRTDMVFIERGKTLRQALSLALRSGFSRIPVIGEGLDDVVGVVYLKDLAKRTHDYHRGESTERVESVMRPAAFVPESKPVDSLLREMQADRNHIAVVIDEYGGTAGLVTIEDILEEIVGDISDEYDRGRPEVEHLAEGRLRVSARLHLAELGELVGAELEDEDVDTVGGLLAKMLGRVPIPGAEVEVEGITLTAEGLAGRRNRVATVLVDPGVRDTPQNERDERAAAAEPPAVEERGRRTPSGADTGEEGRVPLAEAPLAQTPPASTRTDSRSEHEQVQA</sequence>
<dbReference type="InterPro" id="IPR002550">
    <property type="entry name" value="CNNM"/>
</dbReference>
<keyword evidence="6 10" id="KW-1133">Transmembrane helix</keyword>
<feature type="compositionally biased region" description="Basic and acidic residues" evidence="11">
    <location>
        <begin position="477"/>
        <end position="488"/>
    </location>
</feature>
<evidence type="ECO:0000256" key="1">
    <source>
        <dbReference type="ARBA" id="ARBA00004651"/>
    </source>
</evidence>
<evidence type="ECO:0000256" key="2">
    <source>
        <dbReference type="ARBA" id="ARBA00006337"/>
    </source>
</evidence>
<name>A0ABX0GRY4_9ACTN</name>
<dbReference type="SMART" id="SM00116">
    <property type="entry name" value="CBS"/>
    <property type="match status" value="2"/>
</dbReference>
<keyword evidence="8 10" id="KW-0472">Membrane</keyword>
<dbReference type="InterPro" id="IPR044751">
    <property type="entry name" value="Ion_transp-like_CBS"/>
</dbReference>
<feature type="domain" description="CBS" evidence="12">
    <location>
        <begin position="207"/>
        <end position="268"/>
    </location>
</feature>
<keyword evidence="4 10" id="KW-0812">Transmembrane</keyword>
<dbReference type="InterPro" id="IPR005170">
    <property type="entry name" value="Transptr-assoc_dom"/>
</dbReference>
<dbReference type="SUPFAM" id="SSF56176">
    <property type="entry name" value="FAD-binding/transporter-associated domain-like"/>
    <property type="match status" value="1"/>
</dbReference>
<comment type="caution">
    <text evidence="14">The sequence shown here is derived from an EMBL/GenBank/DDBJ whole genome shotgun (WGS) entry which is preliminary data.</text>
</comment>
<reference evidence="14 15" key="1">
    <citation type="submission" date="2020-03" db="EMBL/GenBank/DDBJ databases">
        <title>Two novel Motilibacter sp.</title>
        <authorList>
            <person name="Liu S."/>
        </authorList>
    </citation>
    <scope>NUCLEOTIDE SEQUENCE [LARGE SCALE GENOMIC DNA]</scope>
    <source>
        <strain evidence="14 15">E257</strain>
    </source>
</reference>
<organism evidence="14 15">
    <name type="scientific">Motilibacter deserti</name>
    <dbReference type="NCBI Taxonomy" id="2714956"/>
    <lineage>
        <taxon>Bacteria</taxon>
        <taxon>Bacillati</taxon>
        <taxon>Actinomycetota</taxon>
        <taxon>Actinomycetes</taxon>
        <taxon>Motilibacterales</taxon>
        <taxon>Motilibacteraceae</taxon>
        <taxon>Motilibacter</taxon>
    </lineage>
</organism>
<gene>
    <name evidence="14" type="ORF">G9H71_02285</name>
</gene>
<dbReference type="SUPFAM" id="SSF54631">
    <property type="entry name" value="CBS-domain pair"/>
    <property type="match status" value="1"/>
</dbReference>
<evidence type="ECO:0000256" key="11">
    <source>
        <dbReference type="SAM" id="MobiDB-lite"/>
    </source>
</evidence>
<evidence type="ECO:0000256" key="4">
    <source>
        <dbReference type="ARBA" id="ARBA00022692"/>
    </source>
</evidence>
<evidence type="ECO:0000313" key="15">
    <source>
        <dbReference type="Proteomes" id="UP000800981"/>
    </source>
</evidence>
<evidence type="ECO:0000256" key="6">
    <source>
        <dbReference type="ARBA" id="ARBA00022989"/>
    </source>
</evidence>
<feature type="domain" description="CNNM transmembrane" evidence="13">
    <location>
        <begin position="1"/>
        <end position="188"/>
    </location>
</feature>
<comment type="subcellular location">
    <subcellularLocation>
        <location evidence="1">Cell membrane</location>
        <topology evidence="1">Multi-pass membrane protein</topology>
    </subcellularLocation>
</comment>
<evidence type="ECO:0000259" key="13">
    <source>
        <dbReference type="PROSITE" id="PS51846"/>
    </source>
</evidence>
<evidence type="ECO:0000256" key="3">
    <source>
        <dbReference type="ARBA" id="ARBA00022475"/>
    </source>
</evidence>
<evidence type="ECO:0000256" key="8">
    <source>
        <dbReference type="ARBA" id="ARBA00023136"/>
    </source>
</evidence>
<evidence type="ECO:0000256" key="10">
    <source>
        <dbReference type="PROSITE-ProRule" id="PRU01193"/>
    </source>
</evidence>
<evidence type="ECO:0000256" key="5">
    <source>
        <dbReference type="ARBA" id="ARBA00022737"/>
    </source>
</evidence>
<feature type="compositionally biased region" description="Basic and acidic residues" evidence="11">
    <location>
        <begin position="425"/>
        <end position="434"/>
    </location>
</feature>
<dbReference type="PROSITE" id="PS51846">
    <property type="entry name" value="CNNM"/>
    <property type="match status" value="1"/>
</dbReference>
<evidence type="ECO:0000313" key="14">
    <source>
        <dbReference type="EMBL" id="NHC12609.1"/>
    </source>
</evidence>
<evidence type="ECO:0000259" key="12">
    <source>
        <dbReference type="PROSITE" id="PS51371"/>
    </source>
</evidence>
<evidence type="ECO:0000256" key="7">
    <source>
        <dbReference type="ARBA" id="ARBA00023122"/>
    </source>
</evidence>
<accession>A0ABX0GRY4</accession>
<dbReference type="PROSITE" id="PS51371">
    <property type="entry name" value="CBS"/>
    <property type="match status" value="2"/>
</dbReference>
<dbReference type="EMBL" id="JAANNP010000001">
    <property type="protein sequence ID" value="NHC12609.1"/>
    <property type="molecule type" value="Genomic_DNA"/>
</dbReference>
<feature type="domain" description="CBS" evidence="12">
    <location>
        <begin position="275"/>
        <end position="332"/>
    </location>
</feature>
<dbReference type="RefSeq" id="WP_166277164.1">
    <property type="nucleotide sequence ID" value="NZ_JAANNP010000001.1"/>
</dbReference>
<dbReference type="Gene3D" id="3.30.465.10">
    <property type="match status" value="1"/>
</dbReference>
<dbReference type="Pfam" id="PF01595">
    <property type="entry name" value="CNNM"/>
    <property type="match status" value="1"/>
</dbReference>
<dbReference type="PANTHER" id="PTHR22777">
    <property type="entry name" value="HEMOLYSIN-RELATED"/>
    <property type="match status" value="1"/>
</dbReference>
<keyword evidence="3" id="KW-1003">Cell membrane</keyword>
<proteinExistence type="inferred from homology"/>
<comment type="similarity">
    <text evidence="2">Belongs to the UPF0053 family.</text>
</comment>
<keyword evidence="7 9" id="KW-0129">CBS domain</keyword>
<dbReference type="InterPro" id="IPR016169">
    <property type="entry name" value="FAD-bd_PCMH_sub2"/>
</dbReference>
<dbReference type="Pfam" id="PF03471">
    <property type="entry name" value="CorC_HlyC"/>
    <property type="match status" value="1"/>
</dbReference>
<dbReference type="InterPro" id="IPR036318">
    <property type="entry name" value="FAD-bd_PCMH-like_sf"/>
</dbReference>
<dbReference type="InterPro" id="IPR000644">
    <property type="entry name" value="CBS_dom"/>
</dbReference>
<feature type="region of interest" description="Disordered" evidence="11">
    <location>
        <begin position="416"/>
        <end position="488"/>
    </location>
</feature>
<dbReference type="SMART" id="SM01091">
    <property type="entry name" value="CorC_HlyC"/>
    <property type="match status" value="1"/>
</dbReference>
<dbReference type="CDD" id="cd04590">
    <property type="entry name" value="CBS_pair_CorC_HlyC_assoc"/>
    <property type="match status" value="1"/>
</dbReference>
<evidence type="ECO:0000256" key="9">
    <source>
        <dbReference type="PROSITE-ProRule" id="PRU00703"/>
    </source>
</evidence>